<accession>A0ACB6QKZ9</accession>
<evidence type="ECO:0000313" key="1">
    <source>
        <dbReference type="EMBL" id="KAF2467689.1"/>
    </source>
</evidence>
<organism evidence="1 2">
    <name type="scientific">Lindgomyces ingoldianus</name>
    <dbReference type="NCBI Taxonomy" id="673940"/>
    <lineage>
        <taxon>Eukaryota</taxon>
        <taxon>Fungi</taxon>
        <taxon>Dikarya</taxon>
        <taxon>Ascomycota</taxon>
        <taxon>Pezizomycotina</taxon>
        <taxon>Dothideomycetes</taxon>
        <taxon>Pleosporomycetidae</taxon>
        <taxon>Pleosporales</taxon>
        <taxon>Lindgomycetaceae</taxon>
        <taxon>Lindgomyces</taxon>
    </lineage>
</organism>
<proteinExistence type="predicted"/>
<evidence type="ECO:0000313" key="2">
    <source>
        <dbReference type="Proteomes" id="UP000799755"/>
    </source>
</evidence>
<dbReference type="Proteomes" id="UP000799755">
    <property type="component" value="Unassembled WGS sequence"/>
</dbReference>
<reference evidence="1" key="1">
    <citation type="journal article" date="2020" name="Stud. Mycol.">
        <title>101 Dothideomycetes genomes: a test case for predicting lifestyles and emergence of pathogens.</title>
        <authorList>
            <person name="Haridas S."/>
            <person name="Albert R."/>
            <person name="Binder M."/>
            <person name="Bloem J."/>
            <person name="Labutti K."/>
            <person name="Salamov A."/>
            <person name="Andreopoulos B."/>
            <person name="Baker S."/>
            <person name="Barry K."/>
            <person name="Bills G."/>
            <person name="Bluhm B."/>
            <person name="Cannon C."/>
            <person name="Castanera R."/>
            <person name="Culley D."/>
            <person name="Daum C."/>
            <person name="Ezra D."/>
            <person name="Gonzalez J."/>
            <person name="Henrissat B."/>
            <person name="Kuo A."/>
            <person name="Liang C."/>
            <person name="Lipzen A."/>
            <person name="Lutzoni F."/>
            <person name="Magnuson J."/>
            <person name="Mondo S."/>
            <person name="Nolan M."/>
            <person name="Ohm R."/>
            <person name="Pangilinan J."/>
            <person name="Park H.-J."/>
            <person name="Ramirez L."/>
            <person name="Alfaro M."/>
            <person name="Sun H."/>
            <person name="Tritt A."/>
            <person name="Yoshinaga Y."/>
            <person name="Zwiers L.-H."/>
            <person name="Turgeon B."/>
            <person name="Goodwin S."/>
            <person name="Spatafora J."/>
            <person name="Crous P."/>
            <person name="Grigoriev I."/>
        </authorList>
    </citation>
    <scope>NUCLEOTIDE SEQUENCE</scope>
    <source>
        <strain evidence="1">ATCC 200398</strain>
    </source>
</reference>
<comment type="caution">
    <text evidence="1">The sequence shown here is derived from an EMBL/GenBank/DDBJ whole genome shotgun (WGS) entry which is preliminary data.</text>
</comment>
<sequence>MCFDKSMFTIVAMMATLKAGGACVHLGRNSPIARMSEIIEQTGASIVLTDNIHASKFDGVTEAIVIDQPFLDSFTSCTPLPEVSPSNPAFVLFTSGSTGKPKGVVVEHGSLCTSSRAHGTNRKLLQFAAYTFDRGGCICVPSEDERINDLAGVINRMNCNYGFLIPTVAGMLDPKTVPSLKRLILGGELLTQDNVQRWAPMVDLIISYRMTKCIIHCVDAVPLTLKSNPANLGRPSRCHMWIVDAEDHKKLTPIGAVGELVIEGRMVSRGYLNNKAKTDAAFILDLL</sequence>
<protein>
    <submittedName>
        <fullName evidence="1">Acetyl-CoA synthetase-like protein</fullName>
    </submittedName>
</protein>
<name>A0ACB6QKZ9_9PLEO</name>
<keyword evidence="2" id="KW-1185">Reference proteome</keyword>
<dbReference type="EMBL" id="MU003519">
    <property type="protein sequence ID" value="KAF2467689.1"/>
    <property type="molecule type" value="Genomic_DNA"/>
</dbReference>
<gene>
    <name evidence="1" type="ORF">BDR25DRAFT_335838</name>
</gene>